<dbReference type="RefSeq" id="XP_033344468.1">
    <property type="nucleotide sequence ID" value="XM_033488577.1"/>
</dbReference>
<evidence type="ECO:0000313" key="22">
    <source>
        <dbReference type="RefSeq" id="XP_033344467.1"/>
    </source>
</evidence>
<gene>
    <name evidence="22 23 24" type="primary">LOC117230795</name>
</gene>
<dbReference type="SUPFAM" id="SSF56112">
    <property type="entry name" value="Protein kinase-like (PK-like)"/>
    <property type="match status" value="1"/>
</dbReference>
<protein>
    <recommendedName>
        <fullName evidence="3 16">Guanylate cyclase</fullName>
        <ecNumber evidence="3 16">4.6.1.2</ecNumber>
    </recommendedName>
</protein>
<dbReference type="PANTHER" id="PTHR11920:SF494">
    <property type="entry name" value="ATRIAL NATRIURETIC PEPTIDE RECEPTOR 2"/>
    <property type="match status" value="1"/>
</dbReference>
<comment type="subcellular location">
    <subcellularLocation>
        <location evidence="2">Cell membrane</location>
        <topology evidence="2">Single-pass type I membrane protein</topology>
    </subcellularLocation>
</comment>
<keyword evidence="6 18" id="KW-0732">Signal</keyword>
<dbReference type="GO" id="GO:0035556">
    <property type="term" value="P:intracellular signal transduction"/>
    <property type="evidence" value="ECO:0007669"/>
    <property type="project" value="InterPro"/>
</dbReference>
<evidence type="ECO:0000256" key="9">
    <source>
        <dbReference type="ARBA" id="ARBA00023134"/>
    </source>
</evidence>
<accession>A0A6J3JUN6</accession>
<dbReference type="SUPFAM" id="SSF55073">
    <property type="entry name" value="Nucleotide cyclase"/>
    <property type="match status" value="1"/>
</dbReference>
<dbReference type="GO" id="GO:0005524">
    <property type="term" value="F:ATP binding"/>
    <property type="evidence" value="ECO:0007669"/>
    <property type="project" value="InterPro"/>
</dbReference>
<feature type="compositionally biased region" description="Polar residues" evidence="17">
    <location>
        <begin position="1282"/>
        <end position="1293"/>
    </location>
</feature>
<dbReference type="GO" id="GO:0004016">
    <property type="term" value="F:adenylate cyclase activity"/>
    <property type="evidence" value="ECO:0007669"/>
    <property type="project" value="TreeGrafter"/>
</dbReference>
<dbReference type="PROSITE" id="PS00452">
    <property type="entry name" value="GUANYLATE_CYCLASE_1"/>
    <property type="match status" value="1"/>
</dbReference>
<keyword evidence="14 16" id="KW-0141">cGMP biosynthesis</keyword>
<comment type="similarity">
    <text evidence="15">Belongs to the adenylyl cyclase class-4/guanylyl cyclase family.</text>
</comment>
<evidence type="ECO:0000256" key="3">
    <source>
        <dbReference type="ARBA" id="ARBA00012202"/>
    </source>
</evidence>
<evidence type="ECO:0000256" key="17">
    <source>
        <dbReference type="SAM" id="MobiDB-lite"/>
    </source>
</evidence>
<dbReference type="Gene3D" id="3.30.70.1230">
    <property type="entry name" value="Nucleotide cyclase"/>
    <property type="match status" value="1"/>
</dbReference>
<evidence type="ECO:0000256" key="13">
    <source>
        <dbReference type="ARBA" id="ARBA00023239"/>
    </source>
</evidence>
<dbReference type="InterPro" id="IPR001828">
    <property type="entry name" value="ANF_lig-bd_rcpt"/>
</dbReference>
<name>A0A6J3JUN6_9HYME</name>
<evidence type="ECO:0000256" key="10">
    <source>
        <dbReference type="ARBA" id="ARBA00023136"/>
    </source>
</evidence>
<dbReference type="GO" id="GO:0005886">
    <property type="term" value="C:plasma membrane"/>
    <property type="evidence" value="ECO:0007669"/>
    <property type="project" value="UniProtKB-SubCell"/>
</dbReference>
<keyword evidence="7" id="KW-0547">Nucleotide-binding</keyword>
<keyword evidence="8" id="KW-1133">Transmembrane helix</keyword>
<keyword evidence="4" id="KW-1003">Cell membrane</keyword>
<dbReference type="SUPFAM" id="SSF53822">
    <property type="entry name" value="Periplasmic binding protein-like I"/>
    <property type="match status" value="2"/>
</dbReference>
<dbReference type="GO" id="GO:0005525">
    <property type="term" value="F:GTP binding"/>
    <property type="evidence" value="ECO:0007669"/>
    <property type="project" value="UniProtKB-KW"/>
</dbReference>
<dbReference type="Pfam" id="PF01094">
    <property type="entry name" value="ANF_receptor"/>
    <property type="match status" value="2"/>
</dbReference>
<dbReference type="InterPro" id="IPR001170">
    <property type="entry name" value="ANPR/GUC"/>
</dbReference>
<dbReference type="FunFam" id="3.30.70.1230:FF:000004">
    <property type="entry name" value="Guanylate cyclase"/>
    <property type="match status" value="1"/>
</dbReference>
<dbReference type="PROSITE" id="PS50125">
    <property type="entry name" value="GUANYLATE_CYCLASE_2"/>
    <property type="match status" value="1"/>
</dbReference>
<evidence type="ECO:0000256" key="15">
    <source>
        <dbReference type="RuleBase" id="RU000405"/>
    </source>
</evidence>
<evidence type="ECO:0000256" key="18">
    <source>
        <dbReference type="SAM" id="SignalP"/>
    </source>
</evidence>
<keyword evidence="11" id="KW-0675">Receptor</keyword>
<evidence type="ECO:0000256" key="12">
    <source>
        <dbReference type="ARBA" id="ARBA00023180"/>
    </source>
</evidence>
<dbReference type="PRINTS" id="PR00255">
    <property type="entry name" value="NATPEPTIDER"/>
</dbReference>
<dbReference type="SMART" id="SM00044">
    <property type="entry name" value="CYCc"/>
    <property type="match status" value="1"/>
</dbReference>
<dbReference type="InterPro" id="IPR011009">
    <property type="entry name" value="Kinase-like_dom_sf"/>
</dbReference>
<dbReference type="InterPro" id="IPR028082">
    <property type="entry name" value="Peripla_BP_I"/>
</dbReference>
<evidence type="ECO:0000256" key="5">
    <source>
        <dbReference type="ARBA" id="ARBA00022692"/>
    </source>
</evidence>
<proteinExistence type="inferred from homology"/>
<dbReference type="InterPro" id="IPR001054">
    <property type="entry name" value="A/G_cyclase"/>
</dbReference>
<dbReference type="CDD" id="cd14042">
    <property type="entry name" value="PK_GC-A_B"/>
    <property type="match status" value="1"/>
</dbReference>
<feature type="compositionally biased region" description="Gly residues" evidence="17">
    <location>
        <begin position="1341"/>
        <end position="1364"/>
    </location>
</feature>
<dbReference type="InterPro" id="IPR001245">
    <property type="entry name" value="Ser-Thr/Tyr_kinase_cat_dom"/>
</dbReference>
<feature type="region of interest" description="Disordered" evidence="17">
    <location>
        <begin position="1249"/>
        <end position="1455"/>
    </location>
</feature>
<dbReference type="PROSITE" id="PS50011">
    <property type="entry name" value="PROTEIN_KINASE_DOM"/>
    <property type="match status" value="1"/>
</dbReference>
<evidence type="ECO:0000256" key="11">
    <source>
        <dbReference type="ARBA" id="ARBA00023170"/>
    </source>
</evidence>
<feature type="domain" description="Guanylate cyclase" evidence="20">
    <location>
        <begin position="1040"/>
        <end position="1170"/>
    </location>
</feature>
<evidence type="ECO:0000256" key="1">
    <source>
        <dbReference type="ARBA" id="ARBA00001436"/>
    </source>
</evidence>
<dbReference type="KEGG" id="bvk:117230795"/>
<dbReference type="Pfam" id="PF07714">
    <property type="entry name" value="PK_Tyr_Ser-Thr"/>
    <property type="match status" value="1"/>
</dbReference>
<dbReference type="Proteomes" id="UP000504631">
    <property type="component" value="Unplaced"/>
</dbReference>
<sequence length="1455" mass="161948">MDTNWIVALTIAWLIGWCPVNGKVNCREVQLARDCEALCKKNQDGVSSCELRVAVLLPADPRFDIALPKVLPVLDLAVYEARSRGLLPYWLKLKFLPQDDHCDAMYAQSGAIDSFLNCVHLFLGPACDYCVASVGRVVKFFGSPLITTGGFTYDFTEKKTECKDEYFMTTRIGNVAFRDLANFFVALMNRYEWHKVHLVYATSGQSQLTGKHTCQLMMKSMVEFIKKQPNFTFGTFDVETTVPEYYAEALQSHVGKSYSDAFLGPVCDYAIAPVARYAGVWRIPVLTAGAQAEAFRHKGEHYPTLTRMMGSHRLVGEALKHILKLFEWKIVGLLYHNHEMASSRGNSECHFTLGAIFTALNQTPVHKNFNQESSTVEDYRNLLTFLAKSVRIVVMCANSTTIREILLAAEQLGMVDSGEYVFFSIELSSSDNNSREPWRVETDTEERNEKARKAYQSLLTVTARTPDNAEYLNFSREVKSLAQTKYNFTFGNNSVSTFVTAFYDAVLLYALALKESLPEYPDGVNLDGGNLTRRMWGRSFRGITGDVNIDENGDRIADYSLLNMNPETSKFEIVANYYGANKTLQYIAGKRIHWSGGRSEPPPDTPTCGFDGSLCPDNSLPGHAILSMVLSSIVVVLAVASAFIYRHFKLEAEIASMTWKVQWHDIIFVPNAKTRGSMYSLIANKMRGSQLTIYSDENVSLPGGVDRNVYVPTGIYKNSKVAIKLIPRNKVEISRPLLLELKRMKDLQHDHLVRFYGACVDPPHCCLLTEYCPKGSLQDILENDQIKLDRVFRGSLIHDIVRGMAYLHASELKSHGNLKSSNCVVDSRFVLKIADFGLHELRRANCGEEVDRDSYAYWRGQLWTAPELLRIERRPPEGTQKGDVYSFAIIVHEIVVRRGPFYLGDDRDISPKEIVEGVKRAGGSPLRPAIDESAVEEEVATLMRRCWAQDAADRPDFPALKQTIRKINKDYESSNILDNLLSRMEQYATNLETLVEERTADYFEEKRKCEELLYQLLPKSVASQLILGQSVIAETYDQVTIYFSDIVGFTKLSAESTPLQVVDLLNDLYTCFDSIIENFDVYKVETIGDAYMVVSGLPVRNGTNHAREIARMSLALRDTVMTFSIRHRPNEQLKLRIGMHTGPCVAGVVGLKMPRYCLFGDTVNTASRMESNGEALMIHVSPKTKEILDTFETFELVCRGEVTLKGKGTMTTYWLIGEKPVNNIQQPSVSLSSPATTVTAMTTIATTSTPISTTIDPPHEDVTSLSSRRPDPVVQPKIQDIRSLQSSQQNCQDQNRRTVQKGLQEQQRSQSNQQKNQQQIPHRQQIANQREASTQNRKGGSNEGNGGDSGRGGSDEGGGGGAGGEWNNNNSGGNNNGGNGAFATGNGVASRGRTIGNGSFVDGSPSRNRSSVSSTSSNVVSQGRRSYQAGESVPNHTESGPNAPLLVPTTPPSRV</sequence>
<evidence type="ECO:0000256" key="7">
    <source>
        <dbReference type="ARBA" id="ARBA00022741"/>
    </source>
</evidence>
<feature type="chain" id="PRO_5044643797" description="Guanylate cyclase" evidence="18">
    <location>
        <begin position="23"/>
        <end position="1455"/>
    </location>
</feature>
<evidence type="ECO:0000256" key="2">
    <source>
        <dbReference type="ARBA" id="ARBA00004251"/>
    </source>
</evidence>
<keyword evidence="9" id="KW-0342">GTP-binding</keyword>
<evidence type="ECO:0000256" key="14">
    <source>
        <dbReference type="ARBA" id="ARBA00023293"/>
    </source>
</evidence>
<dbReference type="Gene3D" id="3.40.50.2300">
    <property type="match status" value="3"/>
</dbReference>
<evidence type="ECO:0000256" key="6">
    <source>
        <dbReference type="ARBA" id="ARBA00022729"/>
    </source>
</evidence>
<dbReference type="GeneID" id="117230795"/>
<dbReference type="EC" id="4.6.1.2" evidence="3 16"/>
<evidence type="ECO:0000256" key="4">
    <source>
        <dbReference type="ARBA" id="ARBA00022475"/>
    </source>
</evidence>
<keyword evidence="12" id="KW-0325">Glycoprotein</keyword>
<feature type="compositionally biased region" description="Low complexity" evidence="17">
    <location>
        <begin position="1404"/>
        <end position="1421"/>
    </location>
</feature>
<organism evidence="21 23">
    <name type="scientific">Bombus vosnesenskii</name>
    <dbReference type="NCBI Taxonomy" id="207650"/>
    <lineage>
        <taxon>Eukaryota</taxon>
        <taxon>Metazoa</taxon>
        <taxon>Ecdysozoa</taxon>
        <taxon>Arthropoda</taxon>
        <taxon>Hexapoda</taxon>
        <taxon>Insecta</taxon>
        <taxon>Pterygota</taxon>
        <taxon>Neoptera</taxon>
        <taxon>Endopterygota</taxon>
        <taxon>Hymenoptera</taxon>
        <taxon>Apocrita</taxon>
        <taxon>Aculeata</taxon>
        <taxon>Apoidea</taxon>
        <taxon>Anthophila</taxon>
        <taxon>Apidae</taxon>
        <taxon>Bombus</taxon>
        <taxon>Pyrobombus</taxon>
    </lineage>
</organism>
<evidence type="ECO:0000259" key="20">
    <source>
        <dbReference type="PROSITE" id="PS50125"/>
    </source>
</evidence>
<evidence type="ECO:0000313" key="24">
    <source>
        <dbReference type="RefSeq" id="XP_033344469.1"/>
    </source>
</evidence>
<dbReference type="RefSeq" id="XP_033344467.1">
    <property type="nucleotide sequence ID" value="XM_033488576.1"/>
</dbReference>
<dbReference type="InterPro" id="IPR029787">
    <property type="entry name" value="Nucleotide_cyclase"/>
</dbReference>
<feature type="domain" description="Protein kinase" evidence="19">
    <location>
        <begin position="679"/>
        <end position="964"/>
    </location>
</feature>
<evidence type="ECO:0000259" key="19">
    <source>
        <dbReference type="PROSITE" id="PS50011"/>
    </source>
</evidence>
<reference evidence="22 23" key="1">
    <citation type="submission" date="2025-04" db="UniProtKB">
        <authorList>
            <consortium name="RefSeq"/>
        </authorList>
    </citation>
    <scope>IDENTIFICATION</scope>
    <source>
        <tissue evidence="22 23">Muscle</tissue>
    </source>
</reference>
<dbReference type="CDD" id="cd07302">
    <property type="entry name" value="CHD"/>
    <property type="match status" value="1"/>
</dbReference>
<dbReference type="GO" id="GO:0007168">
    <property type="term" value="P:receptor guanylyl cyclase signaling pathway"/>
    <property type="evidence" value="ECO:0007669"/>
    <property type="project" value="TreeGrafter"/>
</dbReference>
<keyword evidence="10" id="KW-0472">Membrane</keyword>
<dbReference type="InterPro" id="IPR050401">
    <property type="entry name" value="Cyclic_nucleotide_synthase"/>
</dbReference>
<feature type="compositionally biased region" description="Low complexity" evidence="17">
    <location>
        <begin position="1304"/>
        <end position="1329"/>
    </location>
</feature>
<evidence type="ECO:0000313" key="23">
    <source>
        <dbReference type="RefSeq" id="XP_033344468.1"/>
    </source>
</evidence>
<feature type="signal peptide" evidence="18">
    <location>
        <begin position="1"/>
        <end position="22"/>
    </location>
</feature>
<dbReference type="GO" id="GO:0001653">
    <property type="term" value="F:peptide receptor activity"/>
    <property type="evidence" value="ECO:0007669"/>
    <property type="project" value="TreeGrafter"/>
</dbReference>
<dbReference type="Gene3D" id="1.10.510.10">
    <property type="entry name" value="Transferase(Phosphotransferase) domain 1"/>
    <property type="match status" value="1"/>
</dbReference>
<dbReference type="GO" id="GO:0004672">
    <property type="term" value="F:protein kinase activity"/>
    <property type="evidence" value="ECO:0007669"/>
    <property type="project" value="InterPro"/>
</dbReference>
<dbReference type="RefSeq" id="XP_033344469.1">
    <property type="nucleotide sequence ID" value="XM_033488578.1"/>
</dbReference>
<dbReference type="FunFam" id="3.40.50.2300:FF:000371">
    <property type="entry name" value="Guanylate cyclase"/>
    <property type="match status" value="1"/>
</dbReference>
<dbReference type="InterPro" id="IPR000719">
    <property type="entry name" value="Prot_kinase_dom"/>
</dbReference>
<evidence type="ECO:0000256" key="8">
    <source>
        <dbReference type="ARBA" id="ARBA00022989"/>
    </source>
</evidence>
<dbReference type="PANTHER" id="PTHR11920">
    <property type="entry name" value="GUANYLYL CYCLASE"/>
    <property type="match status" value="1"/>
</dbReference>
<comment type="catalytic activity">
    <reaction evidence="1 16">
        <text>GTP = 3',5'-cyclic GMP + diphosphate</text>
        <dbReference type="Rhea" id="RHEA:13665"/>
        <dbReference type="ChEBI" id="CHEBI:33019"/>
        <dbReference type="ChEBI" id="CHEBI:37565"/>
        <dbReference type="ChEBI" id="CHEBI:57746"/>
        <dbReference type="EC" id="4.6.1.2"/>
    </reaction>
</comment>
<keyword evidence="13 15" id="KW-0456">Lyase</keyword>
<dbReference type="InterPro" id="IPR018297">
    <property type="entry name" value="A/G_cyclase_CS"/>
</dbReference>
<evidence type="ECO:0000256" key="16">
    <source>
        <dbReference type="RuleBase" id="RU003431"/>
    </source>
</evidence>
<keyword evidence="5" id="KW-0812">Transmembrane</keyword>
<dbReference type="GO" id="GO:0004383">
    <property type="term" value="F:guanylate cyclase activity"/>
    <property type="evidence" value="ECO:0007669"/>
    <property type="project" value="UniProtKB-EC"/>
</dbReference>
<evidence type="ECO:0000313" key="21">
    <source>
        <dbReference type="Proteomes" id="UP000504631"/>
    </source>
</evidence>
<dbReference type="FunFam" id="1.10.510.10:FF:000420">
    <property type="entry name" value="Guanylate cyclase"/>
    <property type="match status" value="1"/>
</dbReference>
<keyword evidence="21" id="KW-1185">Reference proteome</keyword>
<dbReference type="Pfam" id="PF00211">
    <property type="entry name" value="Guanylate_cyc"/>
    <property type="match status" value="1"/>
</dbReference>